<comment type="caution">
    <text evidence="3">The sequence shown here is derived from an EMBL/GenBank/DDBJ whole genome shotgun (WGS) entry which is preliminary data.</text>
</comment>
<organism evidence="3 4">
    <name type="scientific">Phyllobacterium bourgognense</name>
    <dbReference type="NCBI Taxonomy" id="314236"/>
    <lineage>
        <taxon>Bacteria</taxon>
        <taxon>Pseudomonadati</taxon>
        <taxon>Pseudomonadota</taxon>
        <taxon>Alphaproteobacteria</taxon>
        <taxon>Hyphomicrobiales</taxon>
        <taxon>Phyllobacteriaceae</taxon>
        <taxon>Phyllobacterium</taxon>
    </lineage>
</organism>
<dbReference type="AlphaFoldDB" id="A0A368YZ20"/>
<feature type="compositionally biased region" description="Low complexity" evidence="1">
    <location>
        <begin position="1"/>
        <end position="19"/>
    </location>
</feature>
<dbReference type="Proteomes" id="UP000253324">
    <property type="component" value="Unassembled WGS sequence"/>
</dbReference>
<evidence type="ECO:0000256" key="1">
    <source>
        <dbReference type="SAM" id="MobiDB-lite"/>
    </source>
</evidence>
<dbReference type="OrthoDB" id="8450218at2"/>
<protein>
    <recommendedName>
        <fullName evidence="2">HEPN AbiU2-like domain-containing protein</fullName>
    </recommendedName>
</protein>
<feature type="domain" description="HEPN AbiU2-like" evidence="2">
    <location>
        <begin position="37"/>
        <end position="243"/>
    </location>
</feature>
<dbReference type="RefSeq" id="WP_147274632.1">
    <property type="nucleotide sequence ID" value="NZ_QPJM01000003.1"/>
</dbReference>
<evidence type="ECO:0000313" key="4">
    <source>
        <dbReference type="Proteomes" id="UP000253324"/>
    </source>
</evidence>
<dbReference type="Pfam" id="PF18734">
    <property type="entry name" value="HEPN_AbiU2"/>
    <property type="match status" value="1"/>
</dbReference>
<gene>
    <name evidence="3" type="ORF">C7476_103293</name>
</gene>
<evidence type="ECO:0000313" key="3">
    <source>
        <dbReference type="EMBL" id="RCW85450.1"/>
    </source>
</evidence>
<reference evidence="3 4" key="1">
    <citation type="submission" date="2018-07" db="EMBL/GenBank/DDBJ databases">
        <title>Genomic Encyclopedia of Type Strains, Phase III (KMG-III): the genomes of soil and plant-associated and newly described type strains.</title>
        <authorList>
            <person name="Whitman W."/>
        </authorList>
    </citation>
    <scope>NUCLEOTIDE SEQUENCE [LARGE SCALE GENOMIC DNA]</scope>
    <source>
        <strain evidence="3 4">31-25a</strain>
    </source>
</reference>
<evidence type="ECO:0000259" key="2">
    <source>
        <dbReference type="Pfam" id="PF18734"/>
    </source>
</evidence>
<feature type="region of interest" description="Disordered" evidence="1">
    <location>
        <begin position="1"/>
        <end position="24"/>
    </location>
</feature>
<proteinExistence type="predicted"/>
<sequence>MISPTRRSNNSRASSSAPPTKKKRAVRITKKEALNRIDDMTQRLEDDVKAALWIEAAMEAANAFVVSDKDRHYHGAETYNAVAQSMMLTFAITVARLFDQGVKNRHPNKRDVSSLPLFVRLLRQKRCRNALIERARHWSPAQLGRGAINARDCENAIDRAIGAYHSLSTTGHGRHAVARLKQFRDYRVAHTLMKAPARKHPTYNSLFLLVDTARNVMQAAILAVKGHDPMLEYFEQDHSKEAKKFWETALKGATITD</sequence>
<dbReference type="InterPro" id="IPR040704">
    <property type="entry name" value="HEPN_AbiU2"/>
</dbReference>
<accession>A0A368YZ20</accession>
<name>A0A368YZ20_9HYPH</name>
<keyword evidence="4" id="KW-1185">Reference proteome</keyword>
<dbReference type="EMBL" id="QPJM01000003">
    <property type="protein sequence ID" value="RCW85450.1"/>
    <property type="molecule type" value="Genomic_DNA"/>
</dbReference>